<accession>A0A8J7H4Z9</accession>
<dbReference type="EMBL" id="JAEAGR010000012">
    <property type="protein sequence ID" value="MBH1941564.1"/>
    <property type="molecule type" value="Genomic_DNA"/>
</dbReference>
<dbReference type="AlphaFoldDB" id="A0A8J7H4Z9"/>
<dbReference type="InterPro" id="IPR003343">
    <property type="entry name" value="Big_2"/>
</dbReference>
<dbReference type="Proteomes" id="UP000623269">
    <property type="component" value="Unassembled WGS sequence"/>
</dbReference>
<comment type="caution">
    <text evidence="2">The sequence shown here is derived from an EMBL/GenBank/DDBJ whole genome shotgun (WGS) entry which is preliminary data.</text>
</comment>
<reference evidence="2" key="1">
    <citation type="submission" date="2020-12" db="EMBL/GenBank/DDBJ databases">
        <title>M. sibirica DSM 26468T genome.</title>
        <authorList>
            <person name="Thieme N."/>
            <person name="Rettenmaier R."/>
            <person name="Zverlov V."/>
            <person name="Liebl W."/>
        </authorList>
    </citation>
    <scope>NUCLEOTIDE SEQUENCE</scope>
    <source>
        <strain evidence="2">DSM 26468</strain>
    </source>
</reference>
<protein>
    <submittedName>
        <fullName evidence="2">Ig-like domain-containing protein</fullName>
    </submittedName>
</protein>
<proteinExistence type="predicted"/>
<evidence type="ECO:0000313" key="2">
    <source>
        <dbReference type="EMBL" id="MBH1941564.1"/>
    </source>
</evidence>
<organism evidence="2 3">
    <name type="scientific">Mobilitalea sibirica</name>
    <dbReference type="NCBI Taxonomy" id="1462919"/>
    <lineage>
        <taxon>Bacteria</taxon>
        <taxon>Bacillati</taxon>
        <taxon>Bacillota</taxon>
        <taxon>Clostridia</taxon>
        <taxon>Lachnospirales</taxon>
        <taxon>Lachnospiraceae</taxon>
        <taxon>Mobilitalea</taxon>
    </lineage>
</organism>
<dbReference type="Gene3D" id="2.60.40.1080">
    <property type="match status" value="2"/>
</dbReference>
<name>A0A8J7H4Z9_9FIRM</name>
<evidence type="ECO:0000259" key="1">
    <source>
        <dbReference type="SMART" id="SM00635"/>
    </source>
</evidence>
<sequence length="306" mass="33303">MKKIFSIKGLIFLGLLLFFTAFIPLTQFGVNKAYASSIEKEKKEDYRLNLKSIPLVKGKSFTLRVYNVSENAKVSFKSANTEIASVNNDGTIVANNVGFTTITATIEDGENQTPLTCDVTVGPPAFSVKMTRSRIILGLDNSDQLRVILKPSNTTEVARFSSYNSSIASVSTGGRVIAKNIGLTYLFAEIDATNLDGSRKFAACTVIVTRPEDAPLLENYFSDHPEMSLISEADLLSALNEFFNKASEVAPTVTPTAEATSKSLVEALDQFLNEKFDLAAKRKAWDEAIAKAMANQAEVIIDSTAK</sequence>
<dbReference type="SUPFAM" id="SSF49373">
    <property type="entry name" value="Invasin/intimin cell-adhesion fragments"/>
    <property type="match status" value="2"/>
</dbReference>
<keyword evidence="3" id="KW-1185">Reference proteome</keyword>
<dbReference type="Pfam" id="PF02368">
    <property type="entry name" value="Big_2"/>
    <property type="match status" value="1"/>
</dbReference>
<dbReference type="InterPro" id="IPR008964">
    <property type="entry name" value="Invasin/intimin_cell_adhesion"/>
</dbReference>
<feature type="domain" description="BIG2" evidence="1">
    <location>
        <begin position="42"/>
        <end position="116"/>
    </location>
</feature>
<dbReference type="RefSeq" id="WP_197661810.1">
    <property type="nucleotide sequence ID" value="NZ_JAEAGR010000012.1"/>
</dbReference>
<dbReference type="SMART" id="SM00635">
    <property type="entry name" value="BID_2"/>
    <property type="match status" value="1"/>
</dbReference>
<evidence type="ECO:0000313" key="3">
    <source>
        <dbReference type="Proteomes" id="UP000623269"/>
    </source>
</evidence>
<gene>
    <name evidence="2" type="ORF">I5677_11730</name>
</gene>